<comment type="caution">
    <text evidence="1">The sequence shown here is derived from an EMBL/GenBank/DDBJ whole genome shotgun (WGS) entry which is preliminary data.</text>
</comment>
<evidence type="ECO:0000313" key="1">
    <source>
        <dbReference type="EMBL" id="ODA89967.1"/>
    </source>
</evidence>
<protein>
    <recommendedName>
        <fullName evidence="3">Phage-related protein</fullName>
    </recommendedName>
</protein>
<sequence>MDVAMGYLTGPVNTLADYQVEFNGFLMGPGTAYDLPPGCDFFDMAAIKTMDQQRVWADGSWSGPDFAGVLTPTLPMNAHATQAVTLTDALSALRGVLSPQATAGPLWVKLPGMVAQGIPAKVAKRSFPLGLEWYAGSASGAVQFRCPDPAWQSVPRILQLAASGAASSGLSFPLFQAVSTVLDFGVTGLSSAAGTLTNAGNTPAFPYVVVTGPVSGFSIVIDGNTVTYTDTVAAGQTLTIDYRTGYATLTGGVDRTTRLSSRQFSAVTSTSSVFFSAAAGVAAITIADLWR</sequence>
<evidence type="ECO:0000313" key="2">
    <source>
        <dbReference type="Proteomes" id="UP000094426"/>
    </source>
</evidence>
<evidence type="ECO:0008006" key="3">
    <source>
        <dbReference type="Google" id="ProtNLM"/>
    </source>
</evidence>
<dbReference type="EMBL" id="LNZG01000023">
    <property type="protein sequence ID" value="ODA89967.1"/>
    <property type="molecule type" value="Genomic_DNA"/>
</dbReference>
<name>A0A1E2SJP8_LEIXY</name>
<dbReference type="AlphaFoldDB" id="A0A1E2SJP8"/>
<dbReference type="Proteomes" id="UP000094426">
    <property type="component" value="Unassembled WGS sequence"/>
</dbReference>
<proteinExistence type="predicted"/>
<accession>A0A1E2SJP8</accession>
<reference evidence="1 2" key="1">
    <citation type="submission" date="2015-11" db="EMBL/GenBank/DDBJ databases">
        <authorList>
            <person name="Zhang Y."/>
            <person name="Guo Z."/>
        </authorList>
    </citation>
    <scope>NUCLEOTIDE SEQUENCE [LARGE SCALE GENOMIC DNA]</scope>
    <source>
        <strain evidence="2">gdw1</strain>
    </source>
</reference>
<organism evidence="1 2">
    <name type="scientific">Leifsonia xyli subsp. xyli</name>
    <dbReference type="NCBI Taxonomy" id="59736"/>
    <lineage>
        <taxon>Bacteria</taxon>
        <taxon>Bacillati</taxon>
        <taxon>Actinomycetota</taxon>
        <taxon>Actinomycetes</taxon>
        <taxon>Micrococcales</taxon>
        <taxon>Microbacteriaceae</taxon>
        <taxon>Leifsonia</taxon>
    </lineage>
</organism>
<gene>
    <name evidence="1" type="ORF">ATY41_02700</name>
</gene>